<evidence type="ECO:0000256" key="4">
    <source>
        <dbReference type="PROSITE-ProRule" id="PRU00175"/>
    </source>
</evidence>
<dbReference type="EMBL" id="JAKELL010000004">
    <property type="protein sequence ID" value="KAH8999086.1"/>
    <property type="molecule type" value="Genomic_DNA"/>
</dbReference>
<dbReference type="InterPro" id="IPR018957">
    <property type="entry name" value="Znf_C3HC4_RING-type"/>
</dbReference>
<keyword evidence="7" id="KW-1185">Reference proteome</keyword>
<keyword evidence="2 4" id="KW-0863">Zinc-finger</keyword>
<dbReference type="AlphaFoldDB" id="A0AAD4QEI6"/>
<dbReference type="GO" id="GO:0008270">
    <property type="term" value="F:zinc ion binding"/>
    <property type="evidence" value="ECO:0007669"/>
    <property type="project" value="UniProtKB-KW"/>
</dbReference>
<dbReference type="SUPFAM" id="SSF57850">
    <property type="entry name" value="RING/U-box"/>
    <property type="match status" value="1"/>
</dbReference>
<dbReference type="Gene3D" id="3.30.40.10">
    <property type="entry name" value="Zinc/RING finger domain, C3HC4 (zinc finger)"/>
    <property type="match status" value="1"/>
</dbReference>
<evidence type="ECO:0000313" key="6">
    <source>
        <dbReference type="EMBL" id="KAH8999086.1"/>
    </source>
</evidence>
<gene>
    <name evidence="6" type="ORF">EDB92DRAFT_1832341</name>
</gene>
<evidence type="ECO:0000313" key="7">
    <source>
        <dbReference type="Proteomes" id="UP001201163"/>
    </source>
</evidence>
<keyword evidence="1" id="KW-0479">Metal-binding</keyword>
<organism evidence="6 7">
    <name type="scientific">Lactarius akahatsu</name>
    <dbReference type="NCBI Taxonomy" id="416441"/>
    <lineage>
        <taxon>Eukaryota</taxon>
        <taxon>Fungi</taxon>
        <taxon>Dikarya</taxon>
        <taxon>Basidiomycota</taxon>
        <taxon>Agaricomycotina</taxon>
        <taxon>Agaricomycetes</taxon>
        <taxon>Russulales</taxon>
        <taxon>Russulaceae</taxon>
        <taxon>Lactarius</taxon>
    </lineage>
</organism>
<dbReference type="InterPro" id="IPR013083">
    <property type="entry name" value="Znf_RING/FYVE/PHD"/>
</dbReference>
<protein>
    <recommendedName>
        <fullName evidence="5">RING-type domain-containing protein</fullName>
    </recommendedName>
</protein>
<keyword evidence="3" id="KW-0862">Zinc</keyword>
<evidence type="ECO:0000256" key="3">
    <source>
        <dbReference type="ARBA" id="ARBA00022833"/>
    </source>
</evidence>
<evidence type="ECO:0000259" key="5">
    <source>
        <dbReference type="PROSITE" id="PS50089"/>
    </source>
</evidence>
<accession>A0AAD4QEI6</accession>
<feature type="domain" description="RING-type" evidence="5">
    <location>
        <begin position="71"/>
        <end position="134"/>
    </location>
</feature>
<comment type="caution">
    <text evidence="6">The sequence shown here is derived from an EMBL/GenBank/DDBJ whole genome shotgun (WGS) entry which is preliminary data.</text>
</comment>
<evidence type="ECO:0000256" key="1">
    <source>
        <dbReference type="ARBA" id="ARBA00022723"/>
    </source>
</evidence>
<dbReference type="Pfam" id="PF00097">
    <property type="entry name" value="zf-C3HC4"/>
    <property type="match status" value="1"/>
</dbReference>
<dbReference type="Proteomes" id="UP001201163">
    <property type="component" value="Unassembled WGS sequence"/>
</dbReference>
<sequence>MFSEHRAFDPDTVASDSSLYMDIVMANENTDSDEDGELPGLTDDEIRTIVDKLPRLTESDLENLGHRDSSCSICMNTFLASLAEEEMARAMDSPAQPAEDLGVTRLIDTCGHVFCRKDLLSWIRDGNPSCPLCRTQFIKRQSRRELIHAARRRISAAYRMEHHILNGGSFGGDMYS</sequence>
<name>A0AAD4QEI6_9AGAM</name>
<reference evidence="6" key="1">
    <citation type="submission" date="2022-01" db="EMBL/GenBank/DDBJ databases">
        <title>Comparative genomics reveals a dynamic genome evolution in the ectomycorrhizal milk-cap (Lactarius) mushrooms.</title>
        <authorList>
            <consortium name="DOE Joint Genome Institute"/>
            <person name="Lebreton A."/>
            <person name="Tang N."/>
            <person name="Kuo A."/>
            <person name="LaButti K."/>
            <person name="Drula E."/>
            <person name="Barry K."/>
            <person name="Clum A."/>
            <person name="Lipzen A."/>
            <person name="Mousain D."/>
            <person name="Ng V."/>
            <person name="Wang R."/>
            <person name="Wang X."/>
            <person name="Dai Y."/>
            <person name="Henrissat B."/>
            <person name="Grigoriev I.V."/>
            <person name="Guerin-Laguette A."/>
            <person name="Yu F."/>
            <person name="Martin F.M."/>
        </authorList>
    </citation>
    <scope>NUCLEOTIDE SEQUENCE</scope>
    <source>
        <strain evidence="6">QP</strain>
    </source>
</reference>
<dbReference type="InterPro" id="IPR001841">
    <property type="entry name" value="Znf_RING"/>
</dbReference>
<dbReference type="SMART" id="SM00184">
    <property type="entry name" value="RING"/>
    <property type="match status" value="1"/>
</dbReference>
<proteinExistence type="predicted"/>
<evidence type="ECO:0000256" key="2">
    <source>
        <dbReference type="ARBA" id="ARBA00022771"/>
    </source>
</evidence>
<dbReference type="PROSITE" id="PS50089">
    <property type="entry name" value="ZF_RING_2"/>
    <property type="match status" value="1"/>
</dbReference>